<feature type="domain" description="PABS" evidence="14">
    <location>
        <begin position="118"/>
        <end position="363"/>
    </location>
</feature>
<dbReference type="Gene3D" id="3.40.50.150">
    <property type="entry name" value="Vaccinia Virus protein VP39"/>
    <property type="match status" value="1"/>
</dbReference>
<evidence type="ECO:0000259" key="14">
    <source>
        <dbReference type="PROSITE" id="PS51006"/>
    </source>
</evidence>
<evidence type="ECO:0000256" key="6">
    <source>
        <dbReference type="ARBA" id="ARBA00023115"/>
    </source>
</evidence>
<dbReference type="PROSITE" id="PS51006">
    <property type="entry name" value="PABS_2"/>
    <property type="match status" value="1"/>
</dbReference>
<evidence type="ECO:0000256" key="10">
    <source>
        <dbReference type="ARBA" id="ARBA00023317"/>
    </source>
</evidence>
<gene>
    <name evidence="15" type="primary">speD</name>
    <name evidence="11" type="synonym">speE</name>
    <name evidence="12" type="synonym">speH</name>
    <name evidence="15" type="ORF">ACFQE5_11125</name>
</gene>
<keyword evidence="4 12" id="KW-0068">Autocatalytic cleavage</keyword>
<feature type="active site" description="Proton acceptor" evidence="11 13">
    <location>
        <position position="276"/>
    </location>
</feature>
<dbReference type="SUPFAM" id="SSF56276">
    <property type="entry name" value="S-adenosylmethionine decarboxylase"/>
    <property type="match status" value="1"/>
</dbReference>
<comment type="function">
    <text evidence="11">Catalyzes the irreversible transfer of a propylamine group from the amino donor S-adenosylmethioninamine (decarboxy-AdoMet) to putrescine (1,4-diaminobutane) to yield spermidine.</text>
</comment>
<dbReference type="GO" id="GO:0004014">
    <property type="term" value="F:adenosylmethionine decarboxylase activity"/>
    <property type="evidence" value="ECO:0007669"/>
    <property type="project" value="UniProtKB-EC"/>
</dbReference>
<feature type="site" description="Cleavage (non-hydrolytic); by autolysis" evidence="12">
    <location>
        <begin position="64"/>
        <end position="65"/>
    </location>
</feature>
<keyword evidence="2 11" id="KW-0808">Transferase</keyword>
<comment type="caution">
    <text evidence="15">The sequence shown here is derived from an EMBL/GenBank/DDBJ whole genome shotgun (WGS) entry which is preliminary data.</text>
</comment>
<comment type="catalytic activity">
    <reaction evidence="12">
        <text>S-adenosyl-L-methionine + H(+) = S-adenosyl 3-(methylsulfanyl)propylamine + CO2</text>
        <dbReference type="Rhea" id="RHEA:15981"/>
        <dbReference type="ChEBI" id="CHEBI:15378"/>
        <dbReference type="ChEBI" id="CHEBI:16526"/>
        <dbReference type="ChEBI" id="CHEBI:57443"/>
        <dbReference type="ChEBI" id="CHEBI:59789"/>
        <dbReference type="EC" id="4.1.1.50"/>
    </reaction>
</comment>
<dbReference type="SUPFAM" id="SSF53335">
    <property type="entry name" value="S-adenosyl-L-methionine-dependent methyltransferases"/>
    <property type="match status" value="1"/>
</dbReference>
<keyword evidence="12" id="KW-0949">S-adenosyl-L-methionine</keyword>
<keyword evidence="6 12" id="KW-0620">Polyamine biosynthesis</keyword>
<dbReference type="PANTHER" id="PTHR43317">
    <property type="entry name" value="THERMOSPERMINE SYNTHASE ACAULIS5"/>
    <property type="match status" value="1"/>
</dbReference>
<dbReference type="InterPro" id="IPR003826">
    <property type="entry name" value="AdoMetDC_fam_prok"/>
</dbReference>
<keyword evidence="10 12" id="KW-0670">Pyruvate</keyword>
<keyword evidence="7 12" id="KW-0865">Zymogen</keyword>
<dbReference type="RefSeq" id="WP_379585060.1">
    <property type="nucleotide sequence ID" value="NZ_JBHSQW010000025.1"/>
</dbReference>
<name>A0ABW1J2S2_9PSEU</name>
<comment type="subunit">
    <text evidence="12">Heterotetramer of two alpha and two beta chains arranged as a dimer of alpha/beta heterodimers.</text>
</comment>
<evidence type="ECO:0000256" key="7">
    <source>
        <dbReference type="ARBA" id="ARBA00023145"/>
    </source>
</evidence>
<evidence type="ECO:0000256" key="3">
    <source>
        <dbReference type="ARBA" id="ARBA00022793"/>
    </source>
</evidence>
<dbReference type="InterPro" id="IPR016067">
    <property type="entry name" value="S-AdoMet_deCO2ase_core"/>
</dbReference>
<dbReference type="EC" id="4.1.1.50" evidence="12"/>
<feature type="binding site" evidence="11">
    <location>
        <position position="147"/>
    </location>
    <ligand>
        <name>S-methyl-5'-thioadenosine</name>
        <dbReference type="ChEBI" id="CHEBI:17509"/>
    </ligand>
</feature>
<comment type="cofactor">
    <cofactor evidence="12">
        <name>pyruvate</name>
        <dbReference type="ChEBI" id="CHEBI:15361"/>
    </cofactor>
    <text evidence="12">Binds 1 pyruvoyl group covalently per subunit.</text>
</comment>
<evidence type="ECO:0000256" key="4">
    <source>
        <dbReference type="ARBA" id="ARBA00022813"/>
    </source>
</evidence>
<keyword evidence="9 12" id="KW-0704">Schiff base</keyword>
<dbReference type="EMBL" id="JBHSQW010000025">
    <property type="protein sequence ID" value="MFC5994762.1"/>
    <property type="molecule type" value="Genomic_DNA"/>
</dbReference>
<comment type="function">
    <text evidence="12">Catalyzes the decarboxylation of S-adenosylmethionine to S-adenosylmethioninamine (dcAdoMet), the propylamine donor required for the synthesis of the polyamines spermine and spermidine from the diamine putrescine.</text>
</comment>
<evidence type="ECO:0000256" key="1">
    <source>
        <dbReference type="ARBA" id="ARBA00007867"/>
    </source>
</evidence>
<dbReference type="InterPro" id="IPR030374">
    <property type="entry name" value="PABS"/>
</dbReference>
<feature type="active site" description="Proton acceptor; for processing activity" evidence="12">
    <location>
        <position position="70"/>
    </location>
</feature>
<dbReference type="CDD" id="cd02440">
    <property type="entry name" value="AdoMet_MTases"/>
    <property type="match status" value="1"/>
</dbReference>
<dbReference type="Proteomes" id="UP001596302">
    <property type="component" value="Unassembled WGS sequence"/>
</dbReference>
<dbReference type="HAMAP" id="MF_00464">
    <property type="entry name" value="AdoMetDC_1"/>
    <property type="match status" value="1"/>
</dbReference>
<feature type="binding site" evidence="11">
    <location>
        <position position="201"/>
    </location>
    <ligand>
        <name>spermidine</name>
        <dbReference type="ChEBI" id="CHEBI:57834"/>
    </ligand>
</feature>
<reference evidence="16" key="1">
    <citation type="journal article" date="2019" name="Int. J. Syst. Evol. Microbiol.">
        <title>The Global Catalogue of Microorganisms (GCM) 10K type strain sequencing project: providing services to taxonomists for standard genome sequencing and annotation.</title>
        <authorList>
            <consortium name="The Broad Institute Genomics Platform"/>
            <consortium name="The Broad Institute Genome Sequencing Center for Infectious Disease"/>
            <person name="Wu L."/>
            <person name="Ma J."/>
        </authorList>
    </citation>
    <scope>NUCLEOTIDE SEQUENCE [LARGE SCALE GENOMIC DNA]</scope>
    <source>
        <strain evidence="16">CCM 8391</strain>
    </source>
</reference>
<comment type="similarity">
    <text evidence="12">Belongs to the prokaryotic AdoMetDC family. Type 1 subfamily.</text>
</comment>
<evidence type="ECO:0000256" key="11">
    <source>
        <dbReference type="HAMAP-Rule" id="MF_00198"/>
    </source>
</evidence>
<evidence type="ECO:0000256" key="2">
    <source>
        <dbReference type="ARBA" id="ARBA00022679"/>
    </source>
</evidence>
<evidence type="ECO:0000256" key="12">
    <source>
        <dbReference type="HAMAP-Rule" id="MF_00464"/>
    </source>
</evidence>
<dbReference type="HAMAP" id="MF_00198">
    <property type="entry name" value="Spermidine_synth"/>
    <property type="match status" value="1"/>
</dbReference>
<feature type="binding site" evidence="11">
    <location>
        <position position="220"/>
    </location>
    <ligand>
        <name>S-methyl-5'-thioadenosine</name>
        <dbReference type="ChEBI" id="CHEBI:17509"/>
    </ligand>
</feature>
<comment type="caution">
    <text evidence="11">Lacks conserved residue(s) required for the propagation of feature annotation.</text>
</comment>
<sequence length="415" mass="45078">MPPLPVGRHVLAELTGVDPAVLDDVETLRRALTETLVAAGATVRTVVAEKFAPQGATLLALLAESHASVHTWPEHGAAHVDVFTCGAHADPALAVRLLAEALGATGTRLEVVARGGGARTVTEPIGPGLVRRWDLGRVRYRATTPYQRVLIADTAHGVTLFCDDERQSAAATQLAYHEALFVPAVLLAERCARVLVIGSSEGVVSELAVGSGAHRVDHVDIDPDCVRACAQHLPYGYTPDALAAAERHEGPVHLHYGDGRQWVERTGDRYDIIVVDLPDERPGEPAAQLNRLYAADFLGRCKDRLAPGGVLVSQAGNPALWRSETLRAAWRRFHDVFGANGVVYLGSDEHEWSFLFGCARPWPDPVAAMRTRLDALPVRPVYLDALTLESRTVPPISIREDRFLAIDPFRHDRPE</sequence>
<dbReference type="Gene3D" id="3.60.90.10">
    <property type="entry name" value="S-adenosylmethionine decarboxylase"/>
    <property type="match status" value="1"/>
</dbReference>
<dbReference type="InterPro" id="IPR001045">
    <property type="entry name" value="Spermi_synthase"/>
</dbReference>
<evidence type="ECO:0000256" key="5">
    <source>
        <dbReference type="ARBA" id="ARBA00023066"/>
    </source>
</evidence>
<comment type="catalytic activity">
    <reaction evidence="11">
        <text>S-adenosyl 3-(methylsulfanyl)propylamine + putrescine = S-methyl-5'-thioadenosine + spermidine + H(+)</text>
        <dbReference type="Rhea" id="RHEA:12721"/>
        <dbReference type="ChEBI" id="CHEBI:15378"/>
        <dbReference type="ChEBI" id="CHEBI:17509"/>
        <dbReference type="ChEBI" id="CHEBI:57443"/>
        <dbReference type="ChEBI" id="CHEBI:57834"/>
        <dbReference type="ChEBI" id="CHEBI:326268"/>
        <dbReference type="EC" id="2.5.1.16"/>
    </reaction>
</comment>
<keyword evidence="5 12" id="KW-0745">Spermidine biosynthesis</keyword>
<evidence type="ECO:0000313" key="16">
    <source>
        <dbReference type="Proteomes" id="UP001596302"/>
    </source>
</evidence>
<feature type="binding site" evidence="11">
    <location>
        <position position="285"/>
    </location>
    <ligand>
        <name>S-methyl-5'-thioadenosine</name>
        <dbReference type="ChEBI" id="CHEBI:17509"/>
    </ligand>
</feature>
<comment type="PTM">
    <text evidence="12">Is synthesized initially as an inactive proenzyme. Formation of the active enzyme involves a self-maturation process in which the active site pyruvoyl group is generated from an internal serine residue via an autocatalytic post-translational modification. Two non-identical subunits are generated from the proenzyme in this reaction, and the pyruvate is formed at the N-terminus of the alpha chain, which is derived from the carboxyl end of the proenzyme. The post-translation cleavage follows an unusual pathway, termed non-hydrolytic serinolysis, in which the side chain hydroxyl group of the serine supplies its oxygen atom to form the C-terminus of the beta chain, while the remainder of the serine residue undergoes an oxidative deamination to produce ammonia and the pyruvoyl group blocking the N-terminus of the alpha chain.</text>
</comment>
<evidence type="ECO:0000256" key="13">
    <source>
        <dbReference type="PROSITE-ProRule" id="PRU00354"/>
    </source>
</evidence>
<dbReference type="Pfam" id="PF02675">
    <property type="entry name" value="AdoMet_dc"/>
    <property type="match status" value="1"/>
</dbReference>
<dbReference type="InterPro" id="IPR017716">
    <property type="entry name" value="S-AdoMet_deCOase_pro-enz"/>
</dbReference>
<feature type="chain" id="PRO_5044936157" description="S-adenosylmethionine decarboxylase alpha chain" evidence="12">
    <location>
        <begin position="65"/>
        <end position="415"/>
    </location>
</feature>
<feature type="binding site" evidence="11">
    <location>
        <position position="177"/>
    </location>
    <ligand>
        <name>spermidine</name>
        <dbReference type="ChEBI" id="CHEBI:57834"/>
    </ligand>
</feature>
<feature type="active site" description="Proton donor; for catalytic activity" evidence="12">
    <location>
        <position position="85"/>
    </location>
</feature>
<feature type="binding site" evidence="11">
    <location>
        <begin position="258"/>
        <end position="259"/>
    </location>
    <ligand>
        <name>S-methyl-5'-thioadenosine</name>
        <dbReference type="ChEBI" id="CHEBI:17509"/>
    </ligand>
</feature>
<evidence type="ECO:0000256" key="9">
    <source>
        <dbReference type="ARBA" id="ARBA00023270"/>
    </source>
</evidence>
<protein>
    <recommendedName>
        <fullName evidence="12">S-adenosylmethionine decarboxylase proenzyme</fullName>
        <shortName evidence="12">AdoMetDC</shortName>
        <shortName evidence="12">SAMDC</shortName>
        <ecNumber evidence="12">4.1.1.50</ecNumber>
    </recommendedName>
    <component>
        <recommendedName>
            <fullName evidence="12">S-adenosylmethionine decarboxylase beta chain</fullName>
        </recommendedName>
    </component>
    <component>
        <recommendedName>
            <fullName evidence="12">S-adenosylmethionine decarboxylase alpha chain</fullName>
        </recommendedName>
    </component>
</protein>
<proteinExistence type="inferred from homology"/>
<comment type="pathway">
    <text evidence="12">Amine and polyamine biosynthesis; S-adenosylmethioninamine biosynthesis; S-adenosylmethioninamine from S-adenosyl-L-methionine: step 1/1.</text>
</comment>
<comment type="similarity">
    <text evidence="1 11">Belongs to the spermidine/spermine synthase family.</text>
</comment>
<feature type="modified residue" description="Pyruvic acid (Ser); by autocatalysis" evidence="12">
    <location>
        <position position="65"/>
    </location>
</feature>
<dbReference type="InterPro" id="IPR029063">
    <property type="entry name" value="SAM-dependent_MTases_sf"/>
</dbReference>
<organism evidence="15 16">
    <name type="scientific">Pseudonocardia hispaniensis</name>
    <dbReference type="NCBI Taxonomy" id="904933"/>
    <lineage>
        <taxon>Bacteria</taxon>
        <taxon>Bacillati</taxon>
        <taxon>Actinomycetota</taxon>
        <taxon>Actinomycetes</taxon>
        <taxon>Pseudonocardiales</taxon>
        <taxon>Pseudonocardiaceae</taxon>
        <taxon>Pseudonocardia</taxon>
    </lineage>
</organism>
<keyword evidence="16" id="KW-1185">Reference proteome</keyword>
<keyword evidence="3 12" id="KW-0210">Decarboxylase</keyword>
<dbReference type="Pfam" id="PF01564">
    <property type="entry name" value="Spermine_synth"/>
    <property type="match status" value="1"/>
</dbReference>
<keyword evidence="8 12" id="KW-0456">Lyase</keyword>
<feature type="chain" id="PRO_5044936158" description="S-adenosylmethionine decarboxylase beta chain" evidence="12">
    <location>
        <begin position="1"/>
        <end position="64"/>
    </location>
</feature>
<dbReference type="NCBIfam" id="TIGR03330">
    <property type="entry name" value="SAM_DCase_Bsu"/>
    <property type="match status" value="1"/>
</dbReference>
<dbReference type="PANTHER" id="PTHR43317:SF1">
    <property type="entry name" value="THERMOSPERMINE SYNTHASE ACAULIS5"/>
    <property type="match status" value="1"/>
</dbReference>
<evidence type="ECO:0000313" key="15">
    <source>
        <dbReference type="EMBL" id="MFC5994762.1"/>
    </source>
</evidence>
<comment type="pathway">
    <text evidence="11">Amine and polyamine biosynthesis; spermidine biosynthesis; spermidine from putrescine: step 1/1.</text>
</comment>
<evidence type="ECO:0000256" key="8">
    <source>
        <dbReference type="ARBA" id="ARBA00023239"/>
    </source>
</evidence>
<feature type="active site" description="Schiff-base intermediate with substrate; via pyruvic acid" evidence="12">
    <location>
        <position position="65"/>
    </location>
</feature>
<accession>A0ABW1J2S2</accession>
<comment type="subunit">
    <text evidence="11">Homodimer or homotetramer.</text>
</comment>